<evidence type="ECO:0000313" key="1">
    <source>
        <dbReference type="EMBL" id="KAJ8664811.1"/>
    </source>
</evidence>
<dbReference type="Proteomes" id="UP001239111">
    <property type="component" value="Chromosome 4"/>
</dbReference>
<proteinExistence type="predicted"/>
<name>A0ACC2N247_9HYME</name>
<keyword evidence="2" id="KW-1185">Reference proteome</keyword>
<comment type="caution">
    <text evidence="1">The sequence shown here is derived from an EMBL/GenBank/DDBJ whole genome shotgun (WGS) entry which is preliminary data.</text>
</comment>
<evidence type="ECO:0000313" key="2">
    <source>
        <dbReference type="Proteomes" id="UP001239111"/>
    </source>
</evidence>
<sequence>MNSVEKYLKEELLPSSSKWDDYDFLRDLIRAGEVDKAKECLQMGFRVNKYSLCMHHLEHVHTTPLHAAVDLGNEELIKLLVEKGASINARDYNCDTPLTLAANSEKYQIVDYLLSVSSTKNTGNEFKFDHLLISCMRNRVDVAKKLFQYGGACRNHAVLMNAPTWPGWNALHFAVCFECIEMVQFLLDHGIEIRARDKKGSTPLHFAFEKQNETIIDKILAVHRHYPGNPINCQGLSHFHIVCARNNVELVKDFAQRNIKLNYKVSRKSPKWKGFNAINFAIEYGNLDVLRCLKACNKISCFVNDKNFRSLVRHAQEKNHPAIVNFLDSCKCCKKTSESQGCSSQCLMETDEPPEILPDPELPRFLETTTPLHFAVQQAQSPSLKFLEKHKSDIIVKDSRGKTPLHLAFENDRMDIVEKLVTLHEDILENPTDNNGLSHFHIFCSVYNLDIVDKFIENGVDVNGAINMDSTFFPGFSPLHMAIRFDTTELVELLLTHRADLTQVNGLGTNAFELAIQHIYMDLPVPRPFSCFRVLELVLSEIGHRKMEDFDTKGYTLLHIASAENDIEAIKRLANEYNLNATIRSDLKPQFKGFTPLHFAAFYHQDEAIELLLDLGADNSARDFRGNTPAHSRLRHPDYWVLQDNIDSRLLFCKENFTSADGTSNLHLVCRRNDLEAVRHYLDMGVDVNARIRDSFSSRDYATPLHLALNGGCKKVSELLLERGADINSESRSGRTPLITYSPDIPPEERLQLIVILMKHIKKLELIKRHVSQKNLKWYAIFMGERELTDIYREQEFIESCTKELEAMKTLRLNKFCTLYDILHRNSNAMSRLCKNDYLREIIDRESLKIDFPNYWSFLNLSFEKGIARMHLLDKAESVLNNLSVNWLNSVSRSVVEYLSNEEIEFFCKNVEKMASAEQMEE</sequence>
<accession>A0ACC2N247</accession>
<reference evidence="1" key="1">
    <citation type="submission" date="2023-04" db="EMBL/GenBank/DDBJ databases">
        <title>A chromosome-level genome assembly of the parasitoid wasp Eretmocerus hayati.</title>
        <authorList>
            <person name="Zhong Y."/>
            <person name="Liu S."/>
            <person name="Liu Y."/>
        </authorList>
    </citation>
    <scope>NUCLEOTIDE SEQUENCE</scope>
    <source>
        <strain evidence="1">ZJU_SS_LIU_2023</strain>
    </source>
</reference>
<gene>
    <name evidence="1" type="ORF">QAD02_006473</name>
</gene>
<protein>
    <submittedName>
        <fullName evidence="1">Uncharacterized protein</fullName>
    </submittedName>
</protein>
<dbReference type="EMBL" id="CM056744">
    <property type="protein sequence ID" value="KAJ8664811.1"/>
    <property type="molecule type" value="Genomic_DNA"/>
</dbReference>
<organism evidence="1 2">
    <name type="scientific">Eretmocerus hayati</name>
    <dbReference type="NCBI Taxonomy" id="131215"/>
    <lineage>
        <taxon>Eukaryota</taxon>
        <taxon>Metazoa</taxon>
        <taxon>Ecdysozoa</taxon>
        <taxon>Arthropoda</taxon>
        <taxon>Hexapoda</taxon>
        <taxon>Insecta</taxon>
        <taxon>Pterygota</taxon>
        <taxon>Neoptera</taxon>
        <taxon>Endopterygota</taxon>
        <taxon>Hymenoptera</taxon>
        <taxon>Apocrita</taxon>
        <taxon>Proctotrupomorpha</taxon>
        <taxon>Chalcidoidea</taxon>
        <taxon>Aphelinidae</taxon>
        <taxon>Aphelininae</taxon>
        <taxon>Eretmocerus</taxon>
    </lineage>
</organism>